<dbReference type="RefSeq" id="WP_238214962.1">
    <property type="nucleotide sequence ID" value="NZ_BPUS01000014.1"/>
</dbReference>
<name>A0AA37IG81_9BURK</name>
<dbReference type="AlphaFoldDB" id="A0AA37IG81"/>
<organism evidence="1 2">
    <name type="scientific">Caballeronia novacaledonica</name>
    <dbReference type="NCBI Taxonomy" id="1544861"/>
    <lineage>
        <taxon>Bacteria</taxon>
        <taxon>Pseudomonadati</taxon>
        <taxon>Pseudomonadota</taxon>
        <taxon>Betaproteobacteria</taxon>
        <taxon>Burkholderiales</taxon>
        <taxon>Burkholderiaceae</taxon>
        <taxon>Caballeronia</taxon>
    </lineage>
</organism>
<accession>A0AA37IG81</accession>
<gene>
    <name evidence="1" type="ORF">CBA19CS42_26630</name>
</gene>
<proteinExistence type="predicted"/>
<evidence type="ECO:0000313" key="1">
    <source>
        <dbReference type="EMBL" id="GJH28164.1"/>
    </source>
</evidence>
<dbReference type="Proteomes" id="UP001055111">
    <property type="component" value="Unassembled WGS sequence"/>
</dbReference>
<protein>
    <submittedName>
        <fullName evidence="1">Uncharacterized protein</fullName>
    </submittedName>
</protein>
<evidence type="ECO:0000313" key="2">
    <source>
        <dbReference type="Proteomes" id="UP001055111"/>
    </source>
</evidence>
<dbReference type="Pfam" id="PF12869">
    <property type="entry name" value="tRNA_anti-like"/>
    <property type="match status" value="1"/>
</dbReference>
<sequence>MKRKTEGQRASAKGFAALIAVGLAAITCALVAAQMRGPHAAVVAGTDGRQLATMQTFGGPHNLSTFALYADDCGSSADPLPGGAPAGARSAFKLDARGLVASDVCWTNTDTGVTIYAAGSPPATYSTDSPVPDNTPPAVATVAAAPGADAAHYARVARSNGVYADLSDKPCKPRLYKGIPDGLPANALGAVEGAADDATFPPQDACYIRTATGIRLWQQQEFETLDVAVSPQELEQARQEHKAARAEYAAIPDVAASDLYAEYRRNEVAADERYRGRTLSVTGVVTRIGKDFRDRPFLNIQGGDSKYDYVQARFGKGQDTASIARTEPGESVTVICRGDGMLVNTPQLDCSKQ</sequence>
<dbReference type="EMBL" id="BPUS01000014">
    <property type="protein sequence ID" value="GJH28164.1"/>
    <property type="molecule type" value="Genomic_DNA"/>
</dbReference>
<dbReference type="InterPro" id="IPR024422">
    <property type="entry name" value="Protein_unknown_function_OB"/>
</dbReference>
<reference evidence="1" key="1">
    <citation type="submission" date="2022-09" db="EMBL/GenBank/DDBJ databases">
        <title>Isolation and characterization of 3-chlorobenzoate degrading bacteria from soils in Shizuoka.</title>
        <authorList>
            <person name="Ifat A."/>
            <person name="Ogawa N."/>
            <person name="Kimbara K."/>
            <person name="Moriuchi R."/>
            <person name="Dohra H."/>
            <person name="Shintani M."/>
        </authorList>
    </citation>
    <scope>NUCLEOTIDE SEQUENCE</scope>
    <source>
        <strain evidence="1">19CS4-2</strain>
    </source>
</reference>
<comment type="caution">
    <text evidence="1">The sequence shown here is derived from an EMBL/GenBank/DDBJ whole genome shotgun (WGS) entry which is preliminary data.</text>
</comment>